<dbReference type="SUPFAM" id="SSF51905">
    <property type="entry name" value="FAD/NAD(P)-binding domain"/>
    <property type="match status" value="1"/>
</dbReference>
<dbReference type="FunFam" id="3.90.700.10:FF:000007">
    <property type="entry name" value="NADH-dependent fumarate reductase"/>
    <property type="match status" value="1"/>
</dbReference>
<sequence>MKKTLMLLLAVMLMATTVVGCGSDAIYKSGTYEGVGEGYSGKIVVEVEVSDTEIKEVKILEFNDSDFALEPAKQLIEAVIGSNNTEVDVISGATETSNGVLEAIEDALLDARISDAPAKTNNNQEEEELEDLTTDVVVIGAGGAGLTAAIEAKANGADVIVVEKMPLIGGNTKLATGGLNAAESSVQSELDITDSVELFMEDIMTGGGEINDQDLVDILASESAETVDWLIELGVDLSDIGRMGGASADRTHRPTGGDPVGDHLVEILYENATNMGIEVLLNSEVIEVTGDDNGVSGVIAKTAGGEFSIDAKAVVIASGGFGADNEVVASYDESLEGYGTTNHPGATGDALGFTKNLNVDFVDMNEIQTHPTVMPSNNFMITEAVRGNGAILVNREGERFVSELGSRAEVSNAQLEQTGSTSFLVFDQGIRESLGAIDGYYNNGFLVKGETISDLASELDIEASALESTIETYNGYVASENDEDYSRQDMPRSLETGPYYAVEVGPAVHHTMGGVRITTESEVLNTDGKVIPGLYAAGEVTGAIHGNNRLGGNALTDITVFGRIAGVNAAKSSN</sequence>
<dbReference type="Gene3D" id="3.50.50.60">
    <property type="entry name" value="FAD/NAD(P)-binding domain"/>
    <property type="match status" value="1"/>
</dbReference>
<dbReference type="AlphaFoldDB" id="A0AAU8HUN2"/>
<gene>
    <name evidence="10" type="ORF">PRVXH_000396</name>
</gene>
<dbReference type="Gene3D" id="3.90.700.10">
    <property type="entry name" value="Succinate dehydrogenase/fumarate reductase flavoprotein, catalytic domain"/>
    <property type="match status" value="1"/>
</dbReference>
<evidence type="ECO:0000256" key="1">
    <source>
        <dbReference type="ARBA" id="ARBA00008040"/>
    </source>
</evidence>
<dbReference type="Gene3D" id="3.90.1010.20">
    <property type="match status" value="1"/>
</dbReference>
<dbReference type="EC" id="1.3.99.33" evidence="2 8"/>
<name>A0AAU8HUN2_9FIRM</name>
<dbReference type="PRINTS" id="PR00368">
    <property type="entry name" value="FADPNR"/>
</dbReference>
<accession>A0AAU8HUN2</accession>
<dbReference type="GO" id="GO:0033765">
    <property type="term" value="F:steroid dehydrogenase activity, acting on the CH-CH group of donors"/>
    <property type="evidence" value="ECO:0007669"/>
    <property type="project" value="UniProtKB-ARBA"/>
</dbReference>
<keyword evidence="5 8" id="KW-0274">FAD</keyword>
<dbReference type="Pfam" id="PF00890">
    <property type="entry name" value="FAD_binding_2"/>
    <property type="match status" value="1"/>
</dbReference>
<evidence type="ECO:0000256" key="4">
    <source>
        <dbReference type="ARBA" id="ARBA00022630"/>
    </source>
</evidence>
<dbReference type="NCBIfam" id="TIGR01813">
    <property type="entry name" value="flavo_cyto_c"/>
    <property type="match status" value="1"/>
</dbReference>
<evidence type="ECO:0000256" key="3">
    <source>
        <dbReference type="ARBA" id="ARBA00015872"/>
    </source>
</evidence>
<comment type="cofactor">
    <cofactor evidence="8">
        <name>FAD</name>
        <dbReference type="ChEBI" id="CHEBI:57692"/>
    </cofactor>
    <text evidence="8">Binds 1 FAD per subunit.</text>
</comment>
<evidence type="ECO:0000313" key="10">
    <source>
        <dbReference type="EMBL" id="XCI29094.1"/>
    </source>
</evidence>
<dbReference type="SUPFAM" id="SSF56425">
    <property type="entry name" value="Succinate dehydrogenase/fumarate reductase flavoprotein, catalytic domain"/>
    <property type="match status" value="1"/>
</dbReference>
<reference evidence="10" key="1">
    <citation type="journal article" date="2018" name="Antonie Van Leeuwenhoek">
        <title>Proteinivorax hydrogeniformans sp. nov., an anaerobic, haloalkaliphilic bacterium fermenting proteinaceous compounds with high hydrogen production.</title>
        <authorList>
            <person name="Boltyanskaya Y."/>
            <person name="Detkova E."/>
            <person name="Pimenov N."/>
            <person name="Kevbrin V."/>
        </authorList>
    </citation>
    <scope>NUCLEOTIDE SEQUENCE</scope>
    <source>
        <strain evidence="10">Z-710</strain>
    </source>
</reference>
<dbReference type="GO" id="GO:0016020">
    <property type="term" value="C:membrane"/>
    <property type="evidence" value="ECO:0007669"/>
    <property type="project" value="InterPro"/>
</dbReference>
<protein>
    <recommendedName>
        <fullName evidence="3 8">Urocanate reductase</fullName>
        <ecNumber evidence="2 8">1.3.99.33</ecNumber>
    </recommendedName>
</protein>
<dbReference type="InterPro" id="IPR036188">
    <property type="entry name" value="FAD/NAD-bd_sf"/>
</dbReference>
<proteinExistence type="inferred from homology"/>
<evidence type="ECO:0000256" key="7">
    <source>
        <dbReference type="ARBA" id="ARBA00049922"/>
    </source>
</evidence>
<dbReference type="InterPro" id="IPR010960">
    <property type="entry name" value="Flavocytochrome_c"/>
</dbReference>
<comment type="similarity">
    <text evidence="1 8">Belongs to the FAD-dependent oxidoreductase 2 family. FRD/SDH subfamily.</text>
</comment>
<dbReference type="Pfam" id="PF04205">
    <property type="entry name" value="FMN_bind"/>
    <property type="match status" value="1"/>
</dbReference>
<dbReference type="PANTHER" id="PTHR43400">
    <property type="entry name" value="FUMARATE REDUCTASE"/>
    <property type="match status" value="1"/>
</dbReference>
<dbReference type="PANTHER" id="PTHR43400:SF7">
    <property type="entry name" value="FAD-DEPENDENT OXIDOREDUCTASE 2 FAD BINDING DOMAIN-CONTAINING PROTEIN"/>
    <property type="match status" value="1"/>
</dbReference>
<dbReference type="SMART" id="SM00900">
    <property type="entry name" value="FMN_bind"/>
    <property type="match status" value="1"/>
</dbReference>
<dbReference type="PROSITE" id="PS51257">
    <property type="entry name" value="PROKAR_LIPOPROTEIN"/>
    <property type="match status" value="1"/>
</dbReference>
<keyword evidence="4 8" id="KW-0285">Flavoprotein</keyword>
<dbReference type="EMBL" id="CP159485">
    <property type="protein sequence ID" value="XCI29094.1"/>
    <property type="molecule type" value="Genomic_DNA"/>
</dbReference>
<dbReference type="InterPro" id="IPR003953">
    <property type="entry name" value="FAD-dep_OxRdtase_2_FAD-bd"/>
</dbReference>
<organism evidence="10">
    <name type="scientific">Proteinivorax hydrogeniformans</name>
    <dbReference type="NCBI Taxonomy" id="1826727"/>
    <lineage>
        <taxon>Bacteria</taxon>
        <taxon>Bacillati</taxon>
        <taxon>Bacillota</taxon>
        <taxon>Clostridia</taxon>
        <taxon>Eubacteriales</taxon>
        <taxon>Proteinivoracaceae</taxon>
        <taxon>Proteinivorax</taxon>
    </lineage>
</organism>
<reference evidence="10" key="2">
    <citation type="submission" date="2024-06" db="EMBL/GenBank/DDBJ databases">
        <authorList>
            <person name="Petrova K.O."/>
            <person name="Toshchakov S.V."/>
            <person name="Boltjanskaja Y.V."/>
            <person name="Kevbrin V.V."/>
        </authorList>
    </citation>
    <scope>NUCLEOTIDE SEQUENCE</scope>
    <source>
        <strain evidence="10">Z-710</strain>
    </source>
</reference>
<dbReference type="InterPro" id="IPR007329">
    <property type="entry name" value="FMN-bd"/>
</dbReference>
<keyword evidence="6 8" id="KW-0560">Oxidoreductase</keyword>
<feature type="signal peptide" evidence="8">
    <location>
        <begin position="1"/>
        <end position="20"/>
    </location>
</feature>
<dbReference type="GO" id="GO:0010181">
    <property type="term" value="F:FMN binding"/>
    <property type="evidence" value="ECO:0007669"/>
    <property type="project" value="InterPro"/>
</dbReference>
<dbReference type="RefSeq" id="WP_353893643.1">
    <property type="nucleotide sequence ID" value="NZ_CP159485.1"/>
</dbReference>
<dbReference type="InterPro" id="IPR027477">
    <property type="entry name" value="Succ_DH/fumarate_Rdtase_cat_sf"/>
</dbReference>
<feature type="domain" description="FMN-binding" evidence="9">
    <location>
        <begin position="38"/>
        <end position="111"/>
    </location>
</feature>
<evidence type="ECO:0000256" key="8">
    <source>
        <dbReference type="RuleBase" id="RU366062"/>
    </source>
</evidence>
<dbReference type="InterPro" id="IPR050315">
    <property type="entry name" value="FAD-oxidoreductase_2"/>
</dbReference>
<comment type="catalytic activity">
    <reaction evidence="7 8">
        <text>dihydrourocanate + A = urocanate + AH2</text>
        <dbReference type="Rhea" id="RHEA:36059"/>
        <dbReference type="ChEBI" id="CHEBI:13193"/>
        <dbReference type="ChEBI" id="CHEBI:17499"/>
        <dbReference type="ChEBI" id="CHEBI:27247"/>
        <dbReference type="ChEBI" id="CHEBI:72991"/>
        <dbReference type="EC" id="1.3.99.33"/>
    </reaction>
</comment>
<comment type="cofactor">
    <cofactor evidence="8">
        <name>FMN</name>
        <dbReference type="ChEBI" id="CHEBI:58210"/>
    </cofactor>
    <text evidence="8">Binds 1 or 2 FMN covalently per subunit.</text>
</comment>
<evidence type="ECO:0000256" key="6">
    <source>
        <dbReference type="ARBA" id="ARBA00023002"/>
    </source>
</evidence>
<evidence type="ECO:0000259" key="9">
    <source>
        <dbReference type="SMART" id="SM00900"/>
    </source>
</evidence>
<evidence type="ECO:0000256" key="2">
    <source>
        <dbReference type="ARBA" id="ARBA00013137"/>
    </source>
</evidence>
<evidence type="ECO:0000256" key="5">
    <source>
        <dbReference type="ARBA" id="ARBA00022827"/>
    </source>
</evidence>
<feature type="chain" id="PRO_5043100573" description="Urocanate reductase" evidence="8">
    <location>
        <begin position="21"/>
        <end position="574"/>
    </location>
</feature>
<keyword evidence="8" id="KW-0732">Signal</keyword>